<dbReference type="AlphaFoldDB" id="A0A067T0Q4"/>
<name>A0A067T0Q4_GALM3</name>
<dbReference type="EMBL" id="KL142388">
    <property type="protein sequence ID" value="KDR72598.1"/>
    <property type="molecule type" value="Genomic_DNA"/>
</dbReference>
<organism evidence="1 2">
    <name type="scientific">Galerina marginata (strain CBS 339.88)</name>
    <dbReference type="NCBI Taxonomy" id="685588"/>
    <lineage>
        <taxon>Eukaryota</taxon>
        <taxon>Fungi</taxon>
        <taxon>Dikarya</taxon>
        <taxon>Basidiomycota</taxon>
        <taxon>Agaricomycotina</taxon>
        <taxon>Agaricomycetes</taxon>
        <taxon>Agaricomycetidae</taxon>
        <taxon>Agaricales</taxon>
        <taxon>Agaricineae</taxon>
        <taxon>Strophariaceae</taxon>
        <taxon>Galerina</taxon>
    </lineage>
</organism>
<reference evidence="2" key="1">
    <citation type="journal article" date="2014" name="Proc. Natl. Acad. Sci. U.S.A.">
        <title>Extensive sampling of basidiomycete genomes demonstrates inadequacy of the white-rot/brown-rot paradigm for wood decay fungi.</title>
        <authorList>
            <person name="Riley R."/>
            <person name="Salamov A.A."/>
            <person name="Brown D.W."/>
            <person name="Nagy L.G."/>
            <person name="Floudas D."/>
            <person name="Held B.W."/>
            <person name="Levasseur A."/>
            <person name="Lombard V."/>
            <person name="Morin E."/>
            <person name="Otillar R."/>
            <person name="Lindquist E.A."/>
            <person name="Sun H."/>
            <person name="LaButti K.M."/>
            <person name="Schmutz J."/>
            <person name="Jabbour D."/>
            <person name="Luo H."/>
            <person name="Baker S.E."/>
            <person name="Pisabarro A.G."/>
            <person name="Walton J.D."/>
            <person name="Blanchette R.A."/>
            <person name="Henrissat B."/>
            <person name="Martin F."/>
            <person name="Cullen D."/>
            <person name="Hibbett D.S."/>
            <person name="Grigoriev I.V."/>
        </authorList>
    </citation>
    <scope>NUCLEOTIDE SEQUENCE [LARGE SCALE GENOMIC DNA]</scope>
    <source>
        <strain evidence="2">CBS 339.88</strain>
    </source>
</reference>
<sequence length="64" mass="7295">MAQPIFITFHFVHLICSHTQKISQLHSETVLCSNCDISARRFLCREPSLCGSPMETTGKSKKIW</sequence>
<dbReference type="HOGENOM" id="CLU_2867795_0_0_1"/>
<proteinExistence type="predicted"/>
<gene>
    <name evidence="1" type="ORF">GALMADRAFT_252750</name>
</gene>
<dbReference type="Proteomes" id="UP000027222">
    <property type="component" value="Unassembled WGS sequence"/>
</dbReference>
<evidence type="ECO:0000313" key="1">
    <source>
        <dbReference type="EMBL" id="KDR72598.1"/>
    </source>
</evidence>
<keyword evidence="2" id="KW-1185">Reference proteome</keyword>
<accession>A0A067T0Q4</accession>
<protein>
    <submittedName>
        <fullName evidence="1">Uncharacterized protein</fullName>
    </submittedName>
</protein>
<evidence type="ECO:0000313" key="2">
    <source>
        <dbReference type="Proteomes" id="UP000027222"/>
    </source>
</evidence>